<dbReference type="GO" id="GO:0003676">
    <property type="term" value="F:nucleic acid binding"/>
    <property type="evidence" value="ECO:0007669"/>
    <property type="project" value="InterPro"/>
</dbReference>
<comment type="caution">
    <text evidence="2">The sequence shown here is derived from an EMBL/GenBank/DDBJ whole genome shotgun (WGS) entry which is preliminary data.</text>
</comment>
<dbReference type="InterPro" id="IPR035979">
    <property type="entry name" value="RBD_domain_sf"/>
</dbReference>
<dbReference type="EMBL" id="LXQA010212567">
    <property type="protein sequence ID" value="MCI34305.1"/>
    <property type="molecule type" value="Genomic_DNA"/>
</dbReference>
<dbReference type="SUPFAM" id="SSF54928">
    <property type="entry name" value="RNA-binding domain, RBD"/>
    <property type="match status" value="1"/>
</dbReference>
<feature type="compositionally biased region" description="Basic and acidic residues" evidence="1">
    <location>
        <begin position="59"/>
        <end position="79"/>
    </location>
</feature>
<evidence type="ECO:0000256" key="1">
    <source>
        <dbReference type="SAM" id="MobiDB-lite"/>
    </source>
</evidence>
<dbReference type="Proteomes" id="UP000265520">
    <property type="component" value="Unassembled WGS sequence"/>
</dbReference>
<organism evidence="2 3">
    <name type="scientific">Trifolium medium</name>
    <dbReference type="NCBI Taxonomy" id="97028"/>
    <lineage>
        <taxon>Eukaryota</taxon>
        <taxon>Viridiplantae</taxon>
        <taxon>Streptophyta</taxon>
        <taxon>Embryophyta</taxon>
        <taxon>Tracheophyta</taxon>
        <taxon>Spermatophyta</taxon>
        <taxon>Magnoliopsida</taxon>
        <taxon>eudicotyledons</taxon>
        <taxon>Gunneridae</taxon>
        <taxon>Pentapetalae</taxon>
        <taxon>rosids</taxon>
        <taxon>fabids</taxon>
        <taxon>Fabales</taxon>
        <taxon>Fabaceae</taxon>
        <taxon>Papilionoideae</taxon>
        <taxon>50 kb inversion clade</taxon>
        <taxon>NPAAA clade</taxon>
        <taxon>Hologalegina</taxon>
        <taxon>IRL clade</taxon>
        <taxon>Trifolieae</taxon>
        <taxon>Trifolium</taxon>
    </lineage>
</organism>
<reference evidence="2 3" key="1">
    <citation type="journal article" date="2018" name="Front. Plant Sci.">
        <title>Red Clover (Trifolium pratense) and Zigzag Clover (T. medium) - A Picture of Genomic Similarities and Differences.</title>
        <authorList>
            <person name="Dluhosova J."/>
            <person name="Istvanek J."/>
            <person name="Nedelnik J."/>
            <person name="Repkova J."/>
        </authorList>
    </citation>
    <scope>NUCLEOTIDE SEQUENCE [LARGE SCALE GENOMIC DNA]</scope>
    <source>
        <strain evidence="3">cv. 10/8</strain>
        <tissue evidence="2">Leaf</tissue>
    </source>
</reference>
<evidence type="ECO:0000313" key="3">
    <source>
        <dbReference type="Proteomes" id="UP000265520"/>
    </source>
</evidence>
<proteinExistence type="predicted"/>
<evidence type="ECO:0008006" key="4">
    <source>
        <dbReference type="Google" id="ProtNLM"/>
    </source>
</evidence>
<accession>A0A392RFE4</accession>
<feature type="non-terminal residue" evidence="2">
    <location>
        <position position="90"/>
    </location>
</feature>
<feature type="region of interest" description="Disordered" evidence="1">
    <location>
        <begin position="58"/>
        <end position="90"/>
    </location>
</feature>
<evidence type="ECO:0000313" key="2">
    <source>
        <dbReference type="EMBL" id="MCI34305.1"/>
    </source>
</evidence>
<keyword evidence="3" id="KW-1185">Reference proteome</keyword>
<sequence>MDTSTIVGDAFIPKKVDKWGRRFGFVKFREVKEVELLSKIPQDVWIGSFKLRVNKSRFHRNEESRRRDNDDESRRRDFQTQKVQLLSREE</sequence>
<dbReference type="AlphaFoldDB" id="A0A392RFE4"/>
<protein>
    <recommendedName>
        <fullName evidence="4">RNA recognition motif</fullName>
    </recommendedName>
</protein>
<name>A0A392RFE4_9FABA</name>